<comment type="function">
    <text evidence="7">Transfers the glycosyl residue from UDP-Glc to the non-reducing end of alpha-1,4-glucan.</text>
</comment>
<proteinExistence type="inferred from homology"/>
<accession>A0A7R9QUV1</accession>
<reference evidence="8" key="1">
    <citation type="submission" date="2020-11" db="EMBL/GenBank/DDBJ databases">
        <authorList>
            <person name="Tran Van P."/>
        </authorList>
    </citation>
    <scope>NUCLEOTIDE SEQUENCE</scope>
</reference>
<organism evidence="8">
    <name type="scientific">Oppiella nova</name>
    <dbReference type="NCBI Taxonomy" id="334625"/>
    <lineage>
        <taxon>Eukaryota</taxon>
        <taxon>Metazoa</taxon>
        <taxon>Ecdysozoa</taxon>
        <taxon>Arthropoda</taxon>
        <taxon>Chelicerata</taxon>
        <taxon>Arachnida</taxon>
        <taxon>Acari</taxon>
        <taxon>Acariformes</taxon>
        <taxon>Sarcoptiformes</taxon>
        <taxon>Oribatida</taxon>
        <taxon>Brachypylina</taxon>
        <taxon>Oppioidea</taxon>
        <taxon>Oppiidae</taxon>
        <taxon>Oppiella</taxon>
    </lineage>
</organism>
<dbReference type="Pfam" id="PF05693">
    <property type="entry name" value="Glycogen_syn"/>
    <property type="match status" value="1"/>
</dbReference>
<keyword evidence="3 7" id="KW-0328">Glycosyltransferase</keyword>
<feature type="non-terminal residue" evidence="8">
    <location>
        <position position="274"/>
    </location>
</feature>
<dbReference type="UniPathway" id="UPA00164"/>
<evidence type="ECO:0000256" key="3">
    <source>
        <dbReference type="ARBA" id="ARBA00022676"/>
    </source>
</evidence>
<evidence type="ECO:0000256" key="6">
    <source>
        <dbReference type="ARBA" id="ARBA00047345"/>
    </source>
</evidence>
<evidence type="ECO:0000256" key="7">
    <source>
        <dbReference type="RuleBase" id="RU363104"/>
    </source>
</evidence>
<comment type="catalytic activity">
    <reaction evidence="6">
        <text>[(1-&gt;4)-alpha-D-glucosyl](n) + UDP-alpha-D-glucose = [(1-&gt;4)-alpha-D-glucosyl](n+1) + UDP + H(+)</text>
        <dbReference type="Rhea" id="RHEA:18549"/>
        <dbReference type="Rhea" id="RHEA-COMP:9584"/>
        <dbReference type="Rhea" id="RHEA-COMP:9587"/>
        <dbReference type="ChEBI" id="CHEBI:15378"/>
        <dbReference type="ChEBI" id="CHEBI:15444"/>
        <dbReference type="ChEBI" id="CHEBI:58223"/>
        <dbReference type="ChEBI" id="CHEBI:58885"/>
        <dbReference type="EC" id="2.4.1.11"/>
    </reaction>
    <physiologicalReaction direction="left-to-right" evidence="6">
        <dbReference type="Rhea" id="RHEA:18550"/>
    </physiologicalReaction>
</comment>
<dbReference type="AlphaFoldDB" id="A0A7R9QUV1"/>
<dbReference type="GO" id="GO:0005737">
    <property type="term" value="C:cytoplasm"/>
    <property type="evidence" value="ECO:0007669"/>
    <property type="project" value="TreeGrafter"/>
</dbReference>
<dbReference type="EC" id="2.4.1.11" evidence="7"/>
<dbReference type="InterPro" id="IPR008631">
    <property type="entry name" value="Glycogen_synth"/>
</dbReference>
<keyword evidence="4 7" id="KW-0808">Transferase</keyword>
<dbReference type="EMBL" id="OC931710">
    <property type="protein sequence ID" value="CAD7659233.1"/>
    <property type="molecule type" value="Genomic_DNA"/>
</dbReference>
<dbReference type="PANTHER" id="PTHR10176:SF3">
    <property type="entry name" value="GLYCOGEN [STARCH] SYNTHASE"/>
    <property type="match status" value="1"/>
</dbReference>
<evidence type="ECO:0000256" key="4">
    <source>
        <dbReference type="ARBA" id="ARBA00022679"/>
    </source>
</evidence>
<evidence type="ECO:0000256" key="1">
    <source>
        <dbReference type="ARBA" id="ARBA00004964"/>
    </source>
</evidence>
<dbReference type="Gene3D" id="3.40.50.2000">
    <property type="entry name" value="Glycogen Phosphorylase B"/>
    <property type="match status" value="1"/>
</dbReference>
<evidence type="ECO:0000256" key="2">
    <source>
        <dbReference type="ARBA" id="ARBA00010686"/>
    </source>
</evidence>
<comment type="pathway">
    <text evidence="1 7">Glycan biosynthesis; glycogen biosynthesis.</text>
</comment>
<dbReference type="EMBL" id="CAJPVJ010016885">
    <property type="protein sequence ID" value="CAG2176395.1"/>
    <property type="molecule type" value="Genomic_DNA"/>
</dbReference>
<dbReference type="GO" id="GO:0004373">
    <property type="term" value="F:alpha-1,4-glucan glucosyltransferase (UDP-glucose donor) activity"/>
    <property type="evidence" value="ECO:0007669"/>
    <property type="project" value="UniProtKB-EC"/>
</dbReference>
<name>A0A7R9QUV1_9ACAR</name>
<evidence type="ECO:0000256" key="5">
    <source>
        <dbReference type="ARBA" id="ARBA00023056"/>
    </source>
</evidence>
<gene>
    <name evidence="8" type="ORF">ONB1V03_LOCUS15829</name>
</gene>
<dbReference type="PANTHER" id="PTHR10176">
    <property type="entry name" value="GLYCOGEN SYNTHASE"/>
    <property type="match status" value="1"/>
</dbReference>
<protein>
    <recommendedName>
        <fullName evidence="7">Glycogen [starch] synthase</fullName>
        <ecNumber evidence="7">2.4.1.11</ecNumber>
    </recommendedName>
</protein>
<comment type="similarity">
    <text evidence="2 7">Belongs to the glycosyltransferase 3 family.</text>
</comment>
<dbReference type="Proteomes" id="UP000728032">
    <property type="component" value="Unassembled WGS sequence"/>
</dbReference>
<evidence type="ECO:0000313" key="8">
    <source>
        <dbReference type="EMBL" id="CAD7659233.1"/>
    </source>
</evidence>
<keyword evidence="5 7" id="KW-0320">Glycogen biosynthesis</keyword>
<sequence>MTSRMGRRFYRLDTMPATGGQGYLDHGMSAQIENKWVFEVAWEVVNKVGGIYTVIRTKAQVTSEELGDQYVLVGPYNEQHARTEVEIEEPTDYAFKGAIDVLKSFGIRVIYGHWLIEGYPTVLLFDIGSASWKLDEWKHDFWNVTNIGIPHLDRECNDTLIFGYVFTWFLEEFYRRVEEERGRPLIVAQFHEWLSGVGLILCRTRHLDVATVFTTHATLLGRHLCAGAVDFYNNLDKFQLDREAGDRQIYHRYCMERAAANAAHVFTTVSDITG</sequence>
<keyword evidence="9" id="KW-1185">Reference proteome</keyword>
<dbReference type="GO" id="GO:0005978">
    <property type="term" value="P:glycogen biosynthetic process"/>
    <property type="evidence" value="ECO:0007669"/>
    <property type="project" value="UniProtKB-UniPathway"/>
</dbReference>
<dbReference type="SUPFAM" id="SSF53756">
    <property type="entry name" value="UDP-Glycosyltransferase/glycogen phosphorylase"/>
    <property type="match status" value="1"/>
</dbReference>
<dbReference type="OrthoDB" id="6335297at2759"/>
<evidence type="ECO:0000313" key="9">
    <source>
        <dbReference type="Proteomes" id="UP000728032"/>
    </source>
</evidence>